<feature type="domain" description="Mediator complex subunit MED14 N-terminal" evidence="11">
    <location>
        <begin position="58"/>
        <end position="159"/>
    </location>
</feature>
<dbReference type="PANTHER" id="PTHR12809:SF2">
    <property type="entry name" value="MEDIATOR OF RNA POLYMERASE II TRANSCRIPTION SUBUNIT 14"/>
    <property type="match status" value="1"/>
</dbReference>
<organism evidence="12 13">
    <name type="scientific">Sanghuangporus baumii</name>
    <name type="common">Phellinus baumii</name>
    <dbReference type="NCBI Taxonomy" id="108892"/>
    <lineage>
        <taxon>Eukaryota</taxon>
        <taxon>Fungi</taxon>
        <taxon>Dikarya</taxon>
        <taxon>Basidiomycota</taxon>
        <taxon>Agaricomycotina</taxon>
        <taxon>Agaricomycetes</taxon>
        <taxon>Hymenochaetales</taxon>
        <taxon>Hymenochaetaceae</taxon>
        <taxon>Sanghuangporus</taxon>
    </lineage>
</organism>
<dbReference type="OrthoDB" id="205099at2759"/>
<evidence type="ECO:0000313" key="13">
    <source>
        <dbReference type="Proteomes" id="UP000757232"/>
    </source>
</evidence>
<evidence type="ECO:0000313" key="12">
    <source>
        <dbReference type="EMBL" id="OCB89753.1"/>
    </source>
</evidence>
<evidence type="ECO:0000256" key="5">
    <source>
        <dbReference type="ARBA" id="ARBA00023159"/>
    </source>
</evidence>
<evidence type="ECO:0000259" key="11">
    <source>
        <dbReference type="Pfam" id="PF08638"/>
    </source>
</evidence>
<reference evidence="12" key="1">
    <citation type="submission" date="2016-06" db="EMBL/GenBank/DDBJ databases">
        <title>Draft Genome sequence of the fungus Inonotus baumii.</title>
        <authorList>
            <person name="Zhu H."/>
            <person name="Lin W."/>
        </authorList>
    </citation>
    <scope>NUCLEOTIDE SEQUENCE</scope>
    <source>
        <strain evidence="12">821</strain>
    </source>
</reference>
<name>A0A9Q5I153_SANBA</name>
<dbReference type="Proteomes" id="UP000757232">
    <property type="component" value="Unassembled WGS sequence"/>
</dbReference>
<dbReference type="GO" id="GO:0070847">
    <property type="term" value="C:core mediator complex"/>
    <property type="evidence" value="ECO:0007669"/>
    <property type="project" value="TreeGrafter"/>
</dbReference>
<evidence type="ECO:0000256" key="8">
    <source>
        <dbReference type="ARBA" id="ARBA00032007"/>
    </source>
</evidence>
<dbReference type="EMBL" id="LNZH02000150">
    <property type="protein sequence ID" value="OCB89753.1"/>
    <property type="molecule type" value="Genomic_DNA"/>
</dbReference>
<dbReference type="AlphaFoldDB" id="A0A9Q5I153"/>
<feature type="compositionally biased region" description="Polar residues" evidence="10">
    <location>
        <begin position="1124"/>
        <end position="1135"/>
    </location>
</feature>
<feature type="domain" description="Mediator complex subunit MED14 N-terminal" evidence="11">
    <location>
        <begin position="204"/>
        <end position="253"/>
    </location>
</feature>
<evidence type="ECO:0000256" key="6">
    <source>
        <dbReference type="ARBA" id="ARBA00023163"/>
    </source>
</evidence>
<comment type="caution">
    <text evidence="12">The sequence shown here is derived from an EMBL/GenBank/DDBJ whole genome shotgun (WGS) entry which is preliminary data.</text>
</comment>
<evidence type="ECO:0000256" key="7">
    <source>
        <dbReference type="ARBA" id="ARBA00023242"/>
    </source>
</evidence>
<keyword evidence="5 9" id="KW-0010">Activator</keyword>
<evidence type="ECO:0000256" key="1">
    <source>
        <dbReference type="ARBA" id="ARBA00004123"/>
    </source>
</evidence>
<comment type="subunit">
    <text evidence="9">Component of the Mediator complex.</text>
</comment>
<comment type="similarity">
    <text evidence="2 9">Belongs to the Mediator complex subunit 14 family.</text>
</comment>
<sequence>METKINGIHTSGSSSSSVPSTNGHYGPHLLNEIVPHGVDGEPSFEELEHDLPPVHDGQIPLREPLQRMTQSIYAELTEMAETLPGMSDAARKRTIADWVVKTKKQVVKLYAVMRWSRDAGDVQKAMNITAFLLEQNRQFVECKEAITNVKDSLAPARLKFFIHLPPLTNDEVKKTLAEMEERVRFRLRTNEIIPVEMSHYRIVKKTLAEMEERIRFRLRTNEIIPVEMSHYRIEDGRAHFTVQDLFETSLALRGAGKDDGWFFGHVEFLHKVGGDLTDVQEFPKRPTGVLKRHIQDEADGRLSYYIPLPPDPIAPSDFQPPPRPEVPSGTIDAPLVRLFNFLQMMSLSYQLEILFFQAQRLRSLGWRDYLNLEKSRDGKTFTASYWVRPRSNTPARLTFQPKMRIAPIGGTITISLVQTHASPRVGGGPERTFKERVLAKIQQEAKLNGARPSDEVETFRLIVKWEPEKGALGVQLPPHLEQLEPGELEVDPQDLNFEALIKKAITKHARAILAVYDHSLENGPYATMFSFPGELSLIIEDGISALRMHLCADEYITVSIDTRTGRILLRDTGGLAAAGRAPQYAVFTEKINENPFVVYEFLVMARFNTIVDLAEQKARYMGLTTFRNRNLPKEEIAKLGRDARAFLFIQLANFRGYYLVLSVTELEFRFALISVQPVQNSPISDLVIQDIGWLDVQKIHGSDVIVKERFGGFGSGGHEPPRPARTGSLGVFRPFDIGLGVDRFKLETEVLRELYAYCCARVAYTKVELQLKRRGIPYTYMDPIPPVASHSDLSHLQSSLVRSVPGLCVQSSDILAGVPAAEAAMPNIRVVPLNWWSNKKLQVVTCVKLKYVQQPVGKRAGTSTVIRPSKRIIYDAREAIVSFLSETVDTCVDEFLEEWAKVSKMVVIAREVAQMAKQKSWADVRLLSFDLQTVEFAYAKDFTVSITCTDQLMLSANSSYELSFSRIRKIGRAATLAVPVDPLHGDEDERYNPHEEALPYLQRILRHGPLLSASLHQLVGLLRDSLPLVCVIDVLREDREKGGNAQSIVVDVLTKAAGWYRVVYGDSRHALDFRLMTGRRVAILDAGLPLATSRPARRRGKFAAVDSAKAGPGKDSIKEKASPNKPSTTEKSSSGMQIGVLVPIPDFHKLIQDAVRDAIANSSSTSATVPFRQAPRLQAAKKLNVIHLDCGIICDAEAVEVLARRIHSRILKALTAPANTSE</sequence>
<evidence type="ECO:0000256" key="9">
    <source>
        <dbReference type="RuleBase" id="RU365082"/>
    </source>
</evidence>
<dbReference type="GO" id="GO:0003712">
    <property type="term" value="F:transcription coregulator activity"/>
    <property type="evidence" value="ECO:0007669"/>
    <property type="project" value="UniProtKB-UniRule"/>
</dbReference>
<feature type="compositionally biased region" description="Low complexity" evidence="10">
    <location>
        <begin position="11"/>
        <end position="20"/>
    </location>
</feature>
<keyword evidence="4 9" id="KW-0805">Transcription regulation</keyword>
<protein>
    <recommendedName>
        <fullName evidence="3 9">Mediator of RNA polymerase II transcription subunit 14</fullName>
    </recommendedName>
    <alternativeName>
        <fullName evidence="8 9">Mediator complex subunit 14</fullName>
    </alternativeName>
</protein>
<comment type="function">
    <text evidence="9">Component of the Mediator complex, a coactivator involved in the regulated transcription of nearly all RNA polymerase II-dependent genes. Mediator functions as a bridge to convey information from gene-specific regulatory proteins to the basal RNA polymerase II transcription machinery. Mediator is recruited to promoters by direct interactions with regulatory proteins and serves as a scaffold for the assembly of a functional preinitiation complex with RNA polymerase II and the general transcription factors.</text>
</comment>
<evidence type="ECO:0000256" key="2">
    <source>
        <dbReference type="ARBA" id="ARBA00007813"/>
    </source>
</evidence>
<evidence type="ECO:0000256" key="10">
    <source>
        <dbReference type="SAM" id="MobiDB-lite"/>
    </source>
</evidence>
<feature type="region of interest" description="Disordered" evidence="10">
    <location>
        <begin position="1099"/>
        <end position="1135"/>
    </location>
</feature>
<proteinExistence type="inferred from homology"/>
<dbReference type="GO" id="GO:0016592">
    <property type="term" value="C:mediator complex"/>
    <property type="evidence" value="ECO:0007669"/>
    <property type="project" value="UniProtKB-UniRule"/>
</dbReference>
<keyword evidence="6 9" id="KW-0804">Transcription</keyword>
<evidence type="ECO:0000256" key="3">
    <source>
        <dbReference type="ARBA" id="ARBA00019619"/>
    </source>
</evidence>
<evidence type="ECO:0000256" key="4">
    <source>
        <dbReference type="ARBA" id="ARBA00023015"/>
    </source>
</evidence>
<dbReference type="InterPro" id="IPR013947">
    <property type="entry name" value="Mediator_Med14"/>
</dbReference>
<dbReference type="GO" id="GO:0006357">
    <property type="term" value="P:regulation of transcription by RNA polymerase II"/>
    <property type="evidence" value="ECO:0007669"/>
    <property type="project" value="InterPro"/>
</dbReference>
<dbReference type="PANTHER" id="PTHR12809">
    <property type="entry name" value="MEDIATOR COMPLEX SUBUNIT"/>
    <property type="match status" value="1"/>
</dbReference>
<keyword evidence="7 9" id="KW-0539">Nucleus</keyword>
<accession>A0A9Q5I153</accession>
<dbReference type="InterPro" id="IPR055122">
    <property type="entry name" value="Med14_N"/>
</dbReference>
<dbReference type="Pfam" id="PF08638">
    <property type="entry name" value="Med14"/>
    <property type="match status" value="2"/>
</dbReference>
<feature type="region of interest" description="Disordered" evidence="10">
    <location>
        <begin position="1"/>
        <end position="26"/>
    </location>
</feature>
<keyword evidence="13" id="KW-1185">Reference proteome</keyword>
<comment type="subcellular location">
    <subcellularLocation>
        <location evidence="1 9">Nucleus</location>
    </subcellularLocation>
</comment>
<gene>
    <name evidence="12" type="ORF">A7U60_g3102</name>
</gene>